<dbReference type="CDD" id="cd02209">
    <property type="entry name" value="cupin_XRE_C"/>
    <property type="match status" value="1"/>
</dbReference>
<dbReference type="SUPFAM" id="SSF51182">
    <property type="entry name" value="RmlC-like cupins"/>
    <property type="match status" value="1"/>
</dbReference>
<keyword evidence="1" id="KW-0479">Metal-binding</keyword>
<dbReference type="PANTHER" id="PTHR35848:SF6">
    <property type="entry name" value="CUPIN TYPE-2 DOMAIN-CONTAINING PROTEIN"/>
    <property type="match status" value="1"/>
</dbReference>
<dbReference type="GO" id="GO:0016853">
    <property type="term" value="F:isomerase activity"/>
    <property type="evidence" value="ECO:0007669"/>
    <property type="project" value="UniProtKB-KW"/>
</dbReference>
<dbReference type="OrthoDB" id="2648023at2"/>
<evidence type="ECO:0000313" key="4">
    <source>
        <dbReference type="Proteomes" id="UP000293398"/>
    </source>
</evidence>
<name>A0A4Q7VQ83_9BURK</name>
<dbReference type="RefSeq" id="WP_128393662.1">
    <property type="nucleotide sequence ID" value="NZ_SHKO01000001.1"/>
</dbReference>
<dbReference type="Proteomes" id="UP000293398">
    <property type="component" value="Unassembled WGS sequence"/>
</dbReference>
<reference evidence="3 4" key="1">
    <citation type="submission" date="2019-02" db="EMBL/GenBank/DDBJ databases">
        <title>Genomic Encyclopedia of Type Strains, Phase IV (KMG-IV): sequencing the most valuable type-strain genomes for metagenomic binning, comparative biology and taxonomic classification.</title>
        <authorList>
            <person name="Goeker M."/>
        </authorList>
    </citation>
    <scope>NUCLEOTIDE SEQUENCE [LARGE SCALE GENOMIC DNA]</scope>
    <source>
        <strain evidence="3 4">DSM 23814</strain>
    </source>
</reference>
<proteinExistence type="predicted"/>
<dbReference type="InterPro" id="IPR014710">
    <property type="entry name" value="RmlC-like_jellyroll"/>
</dbReference>
<organism evidence="3 4">
    <name type="scientific">Advenella incenata</name>
    <dbReference type="NCBI Taxonomy" id="267800"/>
    <lineage>
        <taxon>Bacteria</taxon>
        <taxon>Pseudomonadati</taxon>
        <taxon>Pseudomonadota</taxon>
        <taxon>Betaproteobacteria</taxon>
        <taxon>Burkholderiales</taxon>
        <taxon>Alcaligenaceae</taxon>
    </lineage>
</organism>
<dbReference type="Pfam" id="PF07883">
    <property type="entry name" value="Cupin_2"/>
    <property type="match status" value="1"/>
</dbReference>
<evidence type="ECO:0000259" key="2">
    <source>
        <dbReference type="Pfam" id="PF07883"/>
    </source>
</evidence>
<gene>
    <name evidence="3" type="ORF">EV681_0384</name>
</gene>
<dbReference type="InterPro" id="IPR011051">
    <property type="entry name" value="RmlC_Cupin_sf"/>
</dbReference>
<keyword evidence="4" id="KW-1185">Reference proteome</keyword>
<dbReference type="InterPro" id="IPR013096">
    <property type="entry name" value="Cupin_2"/>
</dbReference>
<evidence type="ECO:0000313" key="3">
    <source>
        <dbReference type="EMBL" id="RZT98606.1"/>
    </source>
</evidence>
<dbReference type="InterPro" id="IPR051610">
    <property type="entry name" value="GPI/OXD"/>
</dbReference>
<comment type="caution">
    <text evidence="3">The sequence shown here is derived from an EMBL/GenBank/DDBJ whole genome shotgun (WGS) entry which is preliminary data.</text>
</comment>
<dbReference type="Gene3D" id="2.60.120.10">
    <property type="entry name" value="Jelly Rolls"/>
    <property type="match status" value="1"/>
</dbReference>
<protein>
    <submittedName>
        <fullName evidence="3">Mannose-6-phosphate isomerase-like protein (Cupin superfamily)</fullName>
    </submittedName>
</protein>
<sequence length="142" mass="15333">MTDSTAQTASTISKKPGACSWIVREADVPGYSPANHHGTVNRRLIGPETVGARHLEVLVGTIEQNRGALPHAHPGIEQVVYLLSGTADVEMDGEKGSLQAGDCCFFPADKKHIFTVTSVEPARLLVIYSPPYEENPARVIRD</sequence>
<feature type="domain" description="Cupin type-2" evidence="2">
    <location>
        <begin position="61"/>
        <end position="128"/>
    </location>
</feature>
<dbReference type="PANTHER" id="PTHR35848">
    <property type="entry name" value="OXALATE-BINDING PROTEIN"/>
    <property type="match status" value="1"/>
</dbReference>
<accession>A0A4Q7VQ83</accession>
<dbReference type="GO" id="GO:0046872">
    <property type="term" value="F:metal ion binding"/>
    <property type="evidence" value="ECO:0007669"/>
    <property type="project" value="UniProtKB-KW"/>
</dbReference>
<dbReference type="AlphaFoldDB" id="A0A4Q7VQ83"/>
<evidence type="ECO:0000256" key="1">
    <source>
        <dbReference type="ARBA" id="ARBA00022723"/>
    </source>
</evidence>
<keyword evidence="3" id="KW-0413">Isomerase</keyword>
<dbReference type="EMBL" id="SHKO01000001">
    <property type="protein sequence ID" value="RZT98606.1"/>
    <property type="molecule type" value="Genomic_DNA"/>
</dbReference>